<organism evidence="2 3">
    <name type="scientific">Ramlibacter pallidus</name>
    <dbReference type="NCBI Taxonomy" id="2780087"/>
    <lineage>
        <taxon>Bacteria</taxon>
        <taxon>Pseudomonadati</taxon>
        <taxon>Pseudomonadota</taxon>
        <taxon>Betaproteobacteria</taxon>
        <taxon>Burkholderiales</taxon>
        <taxon>Comamonadaceae</taxon>
        <taxon>Ramlibacter</taxon>
    </lineage>
</organism>
<comment type="caution">
    <text evidence="2">The sequence shown here is derived from an EMBL/GenBank/DDBJ whole genome shotgun (WGS) entry which is preliminary data.</text>
</comment>
<feature type="transmembrane region" description="Helical" evidence="1">
    <location>
        <begin position="92"/>
        <end position="114"/>
    </location>
</feature>
<dbReference type="PANTHER" id="PTHR36974:SF1">
    <property type="entry name" value="DOXX FAMILY MEMBRANE PROTEIN"/>
    <property type="match status" value="1"/>
</dbReference>
<sequence length="160" mass="17222">MLTPLLMVLVLVLPALASRLARRAPLHDARHAAAAGLGLLFLFTASGHFLQTAAMVQMLPAWVPAREALVYATGVLEIAIAIALFFRRSRTAAAWAAAAALVAFFPANVYAAFAHAPMGGHAWGPAYLLVRAPLQLFILWWIWALVLRAPQPRGLPAALR</sequence>
<proteinExistence type="predicted"/>
<accession>A0ABR9S670</accession>
<dbReference type="PANTHER" id="PTHR36974">
    <property type="entry name" value="MEMBRANE PROTEIN-RELATED"/>
    <property type="match status" value="1"/>
</dbReference>
<keyword evidence="1" id="KW-0812">Transmembrane</keyword>
<feature type="transmembrane region" description="Helical" evidence="1">
    <location>
        <begin position="33"/>
        <end position="56"/>
    </location>
</feature>
<evidence type="ECO:0000256" key="1">
    <source>
        <dbReference type="SAM" id="Phobius"/>
    </source>
</evidence>
<dbReference type="EMBL" id="JADDIV010000004">
    <property type="protein sequence ID" value="MBE7369013.1"/>
    <property type="molecule type" value="Genomic_DNA"/>
</dbReference>
<keyword evidence="1" id="KW-0472">Membrane</keyword>
<dbReference type="RefSeq" id="WP_193677623.1">
    <property type="nucleotide sequence ID" value="NZ_JADDIV010000004.1"/>
</dbReference>
<evidence type="ECO:0000313" key="2">
    <source>
        <dbReference type="EMBL" id="MBE7369013.1"/>
    </source>
</evidence>
<feature type="transmembrane region" description="Helical" evidence="1">
    <location>
        <begin position="126"/>
        <end position="146"/>
    </location>
</feature>
<protein>
    <recommendedName>
        <fullName evidence="4">DoxX family membrane protein</fullName>
    </recommendedName>
</protein>
<keyword evidence="3" id="KW-1185">Reference proteome</keyword>
<reference evidence="2 3" key="1">
    <citation type="submission" date="2020-10" db="EMBL/GenBank/DDBJ databases">
        <title>Ramlibacter sp. HM2 16S ribosomal RNA gene Genome sequencing and assembly.</title>
        <authorList>
            <person name="Kang M."/>
        </authorList>
    </citation>
    <scope>NUCLEOTIDE SEQUENCE [LARGE SCALE GENOMIC DNA]</scope>
    <source>
        <strain evidence="2 3">HM2</strain>
    </source>
</reference>
<evidence type="ECO:0000313" key="3">
    <source>
        <dbReference type="Proteomes" id="UP000806285"/>
    </source>
</evidence>
<gene>
    <name evidence="2" type="ORF">IM787_15730</name>
</gene>
<keyword evidence="1" id="KW-1133">Transmembrane helix</keyword>
<name>A0ABR9S670_9BURK</name>
<evidence type="ECO:0008006" key="4">
    <source>
        <dbReference type="Google" id="ProtNLM"/>
    </source>
</evidence>
<feature type="transmembrane region" description="Helical" evidence="1">
    <location>
        <begin position="68"/>
        <end position="86"/>
    </location>
</feature>
<dbReference type="Proteomes" id="UP000806285">
    <property type="component" value="Unassembled WGS sequence"/>
</dbReference>